<proteinExistence type="predicted"/>
<sequence length="108" mass="12055">MCAYFTNYYQIGSNATAALSITYDKPGLESSPFLSIHLLSNRHAVLYSQLRLRQPASPADPADYTLTSSLNFQRLPTYYRPHCAIFSHTANAFSEEVTMMICSIPLLG</sequence>
<evidence type="ECO:0000313" key="1">
    <source>
        <dbReference type="EMBL" id="KAJ8991163.1"/>
    </source>
</evidence>
<dbReference type="EMBL" id="JAJGCB010000009">
    <property type="protein sequence ID" value="KAJ8991163.1"/>
    <property type="molecule type" value="Genomic_DNA"/>
</dbReference>
<name>A0AAN6ETV4_EXODE</name>
<dbReference type="Proteomes" id="UP001161757">
    <property type="component" value="Unassembled WGS sequence"/>
</dbReference>
<evidence type="ECO:0000313" key="2">
    <source>
        <dbReference type="Proteomes" id="UP001161757"/>
    </source>
</evidence>
<accession>A0AAN6ETV4</accession>
<comment type="caution">
    <text evidence="1">The sequence shown here is derived from an EMBL/GenBank/DDBJ whole genome shotgun (WGS) entry which is preliminary data.</text>
</comment>
<dbReference type="AlphaFoldDB" id="A0AAN6ETV4"/>
<reference evidence="1" key="1">
    <citation type="submission" date="2023-01" db="EMBL/GenBank/DDBJ databases">
        <title>Exophiala dermititidis isolated from Cystic Fibrosis Patient.</title>
        <authorList>
            <person name="Kurbessoian T."/>
            <person name="Crocker A."/>
            <person name="Murante D."/>
            <person name="Hogan D.A."/>
            <person name="Stajich J.E."/>
        </authorList>
    </citation>
    <scope>NUCLEOTIDE SEQUENCE</scope>
    <source>
        <strain evidence="1">Ex8</strain>
    </source>
</reference>
<protein>
    <submittedName>
        <fullName evidence="1">Uncharacterized protein</fullName>
    </submittedName>
</protein>
<organism evidence="1 2">
    <name type="scientific">Exophiala dermatitidis</name>
    <name type="common">Black yeast-like fungus</name>
    <name type="synonym">Wangiella dermatitidis</name>
    <dbReference type="NCBI Taxonomy" id="5970"/>
    <lineage>
        <taxon>Eukaryota</taxon>
        <taxon>Fungi</taxon>
        <taxon>Dikarya</taxon>
        <taxon>Ascomycota</taxon>
        <taxon>Pezizomycotina</taxon>
        <taxon>Eurotiomycetes</taxon>
        <taxon>Chaetothyriomycetidae</taxon>
        <taxon>Chaetothyriales</taxon>
        <taxon>Herpotrichiellaceae</taxon>
        <taxon>Exophiala</taxon>
    </lineage>
</organism>
<gene>
    <name evidence="1" type="ORF">HRR80_005213</name>
</gene>